<protein>
    <submittedName>
        <fullName evidence="1">Uncharacterized protein involved in ubiquinone biosynthesis</fullName>
    </submittedName>
</protein>
<dbReference type="InterPro" id="IPR007715">
    <property type="entry name" value="Coq4"/>
</dbReference>
<reference evidence="1 2" key="1">
    <citation type="submission" date="2018-06" db="EMBL/GenBank/DDBJ databases">
        <authorList>
            <consortium name="Pathogen Informatics"/>
            <person name="Doyle S."/>
        </authorList>
    </citation>
    <scope>NUCLEOTIDE SEQUENCE [LARGE SCALE GENOMIC DNA]</scope>
    <source>
        <strain evidence="1 2">NCTC4524</strain>
    </source>
</reference>
<evidence type="ECO:0000313" key="1">
    <source>
        <dbReference type="EMBL" id="STZ53609.1"/>
    </source>
</evidence>
<organism evidence="1 2">
    <name type="scientific">Mycolicibacterium senegalense</name>
    <dbReference type="NCBI Taxonomy" id="1796"/>
    <lineage>
        <taxon>Bacteria</taxon>
        <taxon>Bacillati</taxon>
        <taxon>Actinomycetota</taxon>
        <taxon>Actinomycetes</taxon>
        <taxon>Mycobacteriales</taxon>
        <taxon>Mycobacteriaceae</taxon>
        <taxon>Mycolicibacterium</taxon>
    </lineage>
</organism>
<dbReference type="GO" id="GO:0006744">
    <property type="term" value="P:ubiquinone biosynthetic process"/>
    <property type="evidence" value="ECO:0007669"/>
    <property type="project" value="InterPro"/>
</dbReference>
<keyword evidence="1" id="KW-0830">Ubiquinone</keyword>
<dbReference type="Pfam" id="PF05019">
    <property type="entry name" value="Coq4"/>
    <property type="match status" value="1"/>
</dbReference>
<evidence type="ECO:0000313" key="2">
    <source>
        <dbReference type="Proteomes" id="UP000254945"/>
    </source>
</evidence>
<name>A0A378SYL0_9MYCO</name>
<gene>
    <name evidence="1" type="ORF">NCTC4524_01228</name>
</gene>
<dbReference type="PANTHER" id="PTHR12922">
    <property type="entry name" value="UBIQUINONE BIOSYNTHESIS PROTEIN"/>
    <property type="match status" value="1"/>
</dbReference>
<sequence length="300" mass="33369">MYGYANPDGMVPDQRPWRKIAGYWFRATRAVWLAPPHDPYIGRAARVRQSVLDIVKPTGAHMFAGLYLLCAPAFARLFYQVRAHPHGGKVIRDKPDLLALLRDDEYLAQLPVGTLGHGYRSFMATYGLDSCLFHEADVIRPLARALDWHEDFFYFMVRHTVVHDLQHVVSGYGPDVVGEVLAIGFQSGQTQPAGALEKLGYAGAVWVPGASLRHRLRVYRKAVERGSRADKLAAAPWEDLLDKPLGEVRALLGVNSLRADHPSGLWSATWTPAWMSPGNHWDYDALLSEGDAGEMASDGR</sequence>
<accession>A0A378SYL0</accession>
<dbReference type="Proteomes" id="UP000254945">
    <property type="component" value="Unassembled WGS sequence"/>
</dbReference>
<dbReference type="EMBL" id="UGQQ01000001">
    <property type="protein sequence ID" value="STZ53609.1"/>
    <property type="molecule type" value="Genomic_DNA"/>
</dbReference>
<dbReference type="AlphaFoldDB" id="A0A378SYL0"/>
<dbReference type="PANTHER" id="PTHR12922:SF7">
    <property type="entry name" value="UBIQUINONE BIOSYNTHESIS PROTEIN COQ4 HOMOLOG, MITOCHONDRIAL"/>
    <property type="match status" value="1"/>
</dbReference>
<proteinExistence type="predicted"/>